<reference evidence="2 3" key="1">
    <citation type="journal article" date="2019" name="PLoS ONE">
        <title>Comparative genome analysis indicates high evolutionary potential of pathogenicity genes in Colletotrichum tanaceti.</title>
        <authorList>
            <person name="Lelwala R.V."/>
            <person name="Korhonen P.K."/>
            <person name="Young N.D."/>
            <person name="Scott J.B."/>
            <person name="Ades P.A."/>
            <person name="Gasser R.B."/>
            <person name="Taylor P.W.J."/>
        </authorList>
    </citation>
    <scope>NUCLEOTIDE SEQUENCE [LARGE SCALE GENOMIC DNA]</scope>
    <source>
        <strain evidence="2">BRIP57314</strain>
    </source>
</reference>
<dbReference type="EMBL" id="PJEX01000088">
    <property type="protein sequence ID" value="TKW55746.1"/>
    <property type="molecule type" value="Genomic_DNA"/>
</dbReference>
<evidence type="ECO:0000256" key="1">
    <source>
        <dbReference type="SAM" id="SignalP"/>
    </source>
</evidence>
<feature type="chain" id="PRO_5020398476" evidence="1">
    <location>
        <begin position="19"/>
        <end position="65"/>
    </location>
</feature>
<keyword evidence="3" id="KW-1185">Reference proteome</keyword>
<keyword evidence="1" id="KW-0732">Signal</keyword>
<protein>
    <submittedName>
        <fullName evidence="2">Uncharacterized protein</fullName>
    </submittedName>
</protein>
<sequence length="65" mass="6961">MTGLRLFAAMLAISIAQAALHTLTCCSSSDEPWALGLHAGILLLRRKRAHGPKGDLPPPQSTRLE</sequence>
<dbReference type="AlphaFoldDB" id="A0A4V6DJ68"/>
<name>A0A4V6DJ68_9PEZI</name>
<dbReference type="Proteomes" id="UP000310108">
    <property type="component" value="Unassembled WGS sequence"/>
</dbReference>
<gene>
    <name evidence="2" type="ORF">CTA1_10675</name>
</gene>
<proteinExistence type="predicted"/>
<comment type="caution">
    <text evidence="2">The sequence shown here is derived from an EMBL/GenBank/DDBJ whole genome shotgun (WGS) entry which is preliminary data.</text>
</comment>
<accession>A0A4V6DJ68</accession>
<feature type="signal peptide" evidence="1">
    <location>
        <begin position="1"/>
        <end position="18"/>
    </location>
</feature>
<evidence type="ECO:0000313" key="2">
    <source>
        <dbReference type="EMBL" id="TKW55746.1"/>
    </source>
</evidence>
<evidence type="ECO:0000313" key="3">
    <source>
        <dbReference type="Proteomes" id="UP000310108"/>
    </source>
</evidence>
<organism evidence="2 3">
    <name type="scientific">Colletotrichum tanaceti</name>
    <dbReference type="NCBI Taxonomy" id="1306861"/>
    <lineage>
        <taxon>Eukaryota</taxon>
        <taxon>Fungi</taxon>
        <taxon>Dikarya</taxon>
        <taxon>Ascomycota</taxon>
        <taxon>Pezizomycotina</taxon>
        <taxon>Sordariomycetes</taxon>
        <taxon>Hypocreomycetidae</taxon>
        <taxon>Glomerellales</taxon>
        <taxon>Glomerellaceae</taxon>
        <taxon>Colletotrichum</taxon>
        <taxon>Colletotrichum destructivum species complex</taxon>
    </lineage>
</organism>